<dbReference type="EMBL" id="JACGWM010000014">
    <property type="protein sequence ID" value="KAL0328209.1"/>
    <property type="molecule type" value="Genomic_DNA"/>
</dbReference>
<feature type="region of interest" description="Disordered" evidence="1">
    <location>
        <begin position="289"/>
        <end position="356"/>
    </location>
</feature>
<feature type="compositionally biased region" description="Gly residues" evidence="1">
    <location>
        <begin position="319"/>
        <end position="333"/>
    </location>
</feature>
<dbReference type="InterPro" id="IPR012337">
    <property type="entry name" value="RNaseH-like_sf"/>
</dbReference>
<feature type="compositionally biased region" description="Gly residues" evidence="1">
    <location>
        <begin position="221"/>
        <end position="233"/>
    </location>
</feature>
<evidence type="ECO:0000256" key="1">
    <source>
        <dbReference type="SAM" id="MobiDB-lite"/>
    </source>
</evidence>
<dbReference type="InterPro" id="IPR052035">
    <property type="entry name" value="ZnF_BED_domain_contain"/>
</dbReference>
<feature type="compositionally biased region" description="Basic and acidic residues" evidence="1">
    <location>
        <begin position="27"/>
        <end position="38"/>
    </location>
</feature>
<feature type="compositionally biased region" description="Polar residues" evidence="1">
    <location>
        <begin position="1"/>
        <end position="23"/>
    </location>
</feature>
<sequence>MESQPEDTSQPSVGESNNVTESNIEIEMSKDIPDKVEIEETSEDNSKRKQKSKAWNHFKRVKVEGGFLGFFPKIKCCIAITTNMWTSSNNKGFMAVIGYFIDDNWTLQNCILRFSYVPPPHTTEVLADTLVEALMDWNIDCKVSTSTVDNCTTNNAMINHLLQKLPTKDMPLDGKGVELVDNVIKEADEGQKVRAGLMNLMEKGLGLMILIVMTDKDAGDRGAGGRGGGGGAGGRRRRQGREETADWEGGGRIWARGGLGCGRDLGAGEGGREDEEAAADLAGFWRLGRGGAGGRRRRRERGGREGGRRRRRRRRTGKEAGGPGWMGEGGTGAGEKEEAMGGEATAAAAAAAARRR</sequence>
<dbReference type="AlphaFoldDB" id="A0AAW2MBG5"/>
<feature type="compositionally biased region" description="Basic residues" evidence="1">
    <location>
        <begin position="294"/>
        <end position="316"/>
    </location>
</feature>
<name>A0AAW2MBG5_9LAMI</name>
<feature type="region of interest" description="Disordered" evidence="1">
    <location>
        <begin position="220"/>
        <end position="251"/>
    </location>
</feature>
<evidence type="ECO:0000313" key="2">
    <source>
        <dbReference type="EMBL" id="KAL0328209.1"/>
    </source>
</evidence>
<organism evidence="2">
    <name type="scientific">Sesamum calycinum</name>
    <dbReference type="NCBI Taxonomy" id="2727403"/>
    <lineage>
        <taxon>Eukaryota</taxon>
        <taxon>Viridiplantae</taxon>
        <taxon>Streptophyta</taxon>
        <taxon>Embryophyta</taxon>
        <taxon>Tracheophyta</taxon>
        <taxon>Spermatophyta</taxon>
        <taxon>Magnoliopsida</taxon>
        <taxon>eudicotyledons</taxon>
        <taxon>Gunneridae</taxon>
        <taxon>Pentapetalae</taxon>
        <taxon>asterids</taxon>
        <taxon>lamiids</taxon>
        <taxon>Lamiales</taxon>
        <taxon>Pedaliaceae</taxon>
        <taxon>Sesamum</taxon>
    </lineage>
</organism>
<dbReference type="PANTHER" id="PTHR46481">
    <property type="entry name" value="ZINC FINGER BED DOMAIN-CONTAINING PROTEIN 4"/>
    <property type="match status" value="1"/>
</dbReference>
<feature type="region of interest" description="Disordered" evidence="1">
    <location>
        <begin position="1"/>
        <end position="50"/>
    </location>
</feature>
<comment type="caution">
    <text evidence="2">The sequence shown here is derived from an EMBL/GenBank/DDBJ whole genome shotgun (WGS) entry which is preliminary data.</text>
</comment>
<reference evidence="2" key="2">
    <citation type="journal article" date="2024" name="Plant">
        <title>Genomic evolution and insights into agronomic trait innovations of Sesamum species.</title>
        <authorList>
            <person name="Miao H."/>
            <person name="Wang L."/>
            <person name="Qu L."/>
            <person name="Liu H."/>
            <person name="Sun Y."/>
            <person name="Le M."/>
            <person name="Wang Q."/>
            <person name="Wei S."/>
            <person name="Zheng Y."/>
            <person name="Lin W."/>
            <person name="Duan Y."/>
            <person name="Cao H."/>
            <person name="Xiong S."/>
            <person name="Wang X."/>
            <person name="Wei L."/>
            <person name="Li C."/>
            <person name="Ma Q."/>
            <person name="Ju M."/>
            <person name="Zhao R."/>
            <person name="Li G."/>
            <person name="Mu C."/>
            <person name="Tian Q."/>
            <person name="Mei H."/>
            <person name="Zhang T."/>
            <person name="Gao T."/>
            <person name="Zhang H."/>
        </authorList>
    </citation>
    <scope>NUCLEOTIDE SEQUENCE</scope>
    <source>
        <strain evidence="2">KEN8</strain>
    </source>
</reference>
<reference evidence="2" key="1">
    <citation type="submission" date="2020-06" db="EMBL/GenBank/DDBJ databases">
        <authorList>
            <person name="Li T."/>
            <person name="Hu X."/>
            <person name="Zhang T."/>
            <person name="Song X."/>
            <person name="Zhang H."/>
            <person name="Dai N."/>
            <person name="Sheng W."/>
            <person name="Hou X."/>
            <person name="Wei L."/>
        </authorList>
    </citation>
    <scope>NUCLEOTIDE SEQUENCE</scope>
    <source>
        <strain evidence="2">KEN8</strain>
        <tissue evidence="2">Leaf</tissue>
    </source>
</reference>
<protein>
    <submittedName>
        <fullName evidence="2">Uncharacterized protein</fullName>
    </submittedName>
</protein>
<proteinExistence type="predicted"/>
<gene>
    <name evidence="2" type="ORF">Scaly_2253500</name>
</gene>
<dbReference type="PANTHER" id="PTHR46481:SF11">
    <property type="entry name" value="ZINC FINGER BED DOMAIN-CONTAINING PROTEIN RICESLEEPER 2-LIKE"/>
    <property type="match status" value="1"/>
</dbReference>
<feature type="compositionally biased region" description="Low complexity" evidence="1">
    <location>
        <begin position="341"/>
        <end position="356"/>
    </location>
</feature>
<dbReference type="SUPFAM" id="SSF53098">
    <property type="entry name" value="Ribonuclease H-like"/>
    <property type="match status" value="1"/>
</dbReference>
<accession>A0AAW2MBG5</accession>